<dbReference type="Proteomes" id="UP001160483">
    <property type="component" value="Unassembled WGS sequence"/>
</dbReference>
<evidence type="ECO:0000313" key="6">
    <source>
        <dbReference type="Proteomes" id="UP001158986"/>
    </source>
</evidence>
<dbReference type="EMBL" id="CAKKTJ010000223">
    <property type="protein sequence ID" value="CAH0478218.1"/>
    <property type="molecule type" value="Genomic_DNA"/>
</dbReference>
<dbReference type="InterPro" id="IPR000254">
    <property type="entry name" value="CBD"/>
</dbReference>
<organism evidence="4 7">
    <name type="scientific">Peronospora belbahrii</name>
    <dbReference type="NCBI Taxonomy" id="622444"/>
    <lineage>
        <taxon>Eukaryota</taxon>
        <taxon>Sar</taxon>
        <taxon>Stramenopiles</taxon>
        <taxon>Oomycota</taxon>
        <taxon>Peronosporomycetes</taxon>
        <taxon>Peronosporales</taxon>
        <taxon>Peronosporaceae</taxon>
        <taxon>Peronospora</taxon>
    </lineage>
</organism>
<dbReference type="EMBL" id="CAKLCB010000152">
    <property type="protein sequence ID" value="CAH0516054.1"/>
    <property type="molecule type" value="Genomic_DNA"/>
</dbReference>
<evidence type="ECO:0000256" key="2">
    <source>
        <dbReference type="SAM" id="SignalP"/>
    </source>
</evidence>
<dbReference type="SMART" id="SM00236">
    <property type="entry name" value="fCBD"/>
    <property type="match status" value="1"/>
</dbReference>
<comment type="caution">
    <text evidence="4">The sequence shown here is derived from an EMBL/GenBank/DDBJ whole genome shotgun (WGS) entry which is preliminary data.</text>
</comment>
<protein>
    <recommendedName>
        <fullName evidence="3">CBM1 domain-containing protein</fullName>
    </recommendedName>
</protein>
<proteinExistence type="predicted"/>
<evidence type="ECO:0000313" key="7">
    <source>
        <dbReference type="Proteomes" id="UP001160483"/>
    </source>
</evidence>
<evidence type="ECO:0000313" key="5">
    <source>
        <dbReference type="EMBL" id="CAH0516054.1"/>
    </source>
</evidence>
<feature type="domain" description="CBM1" evidence="3">
    <location>
        <begin position="77"/>
        <end position="113"/>
    </location>
</feature>
<dbReference type="GO" id="GO:0005576">
    <property type="term" value="C:extracellular region"/>
    <property type="evidence" value="ECO:0007669"/>
    <property type="project" value="InterPro"/>
</dbReference>
<dbReference type="SUPFAM" id="SSF57180">
    <property type="entry name" value="Cellulose-binding domain"/>
    <property type="match status" value="1"/>
</dbReference>
<evidence type="ECO:0000313" key="4">
    <source>
        <dbReference type="EMBL" id="CAH0478218.1"/>
    </source>
</evidence>
<dbReference type="GO" id="GO:0005975">
    <property type="term" value="P:carbohydrate metabolic process"/>
    <property type="evidence" value="ECO:0007669"/>
    <property type="project" value="InterPro"/>
</dbReference>
<dbReference type="AlphaFoldDB" id="A0AAU9KZ66"/>
<evidence type="ECO:0000256" key="1">
    <source>
        <dbReference type="ARBA" id="ARBA00022729"/>
    </source>
</evidence>
<dbReference type="Proteomes" id="UP001158986">
    <property type="component" value="Unassembled WGS sequence"/>
</dbReference>
<gene>
    <name evidence="5" type="ORF">PBS001_LOCUS2740</name>
    <name evidence="4" type="ORF">PBS003_LOCUS4921</name>
</gene>
<accession>A0AAU9KZ66</accession>
<feature type="signal peptide" evidence="2">
    <location>
        <begin position="1"/>
        <end position="16"/>
    </location>
</feature>
<dbReference type="Pfam" id="PF00734">
    <property type="entry name" value="CBM_1"/>
    <property type="match status" value="1"/>
</dbReference>
<dbReference type="InterPro" id="IPR035971">
    <property type="entry name" value="CBD_sf"/>
</dbReference>
<name>A0AAU9KZ66_9STRA</name>
<keyword evidence="1 2" id="KW-0732">Signal</keyword>
<dbReference type="GO" id="GO:0030248">
    <property type="term" value="F:cellulose binding"/>
    <property type="evidence" value="ECO:0007669"/>
    <property type="project" value="InterPro"/>
</dbReference>
<feature type="chain" id="PRO_5043728765" description="CBM1 domain-containing protein" evidence="2">
    <location>
        <begin position="17"/>
        <end position="128"/>
    </location>
</feature>
<evidence type="ECO:0000259" key="3">
    <source>
        <dbReference type="PROSITE" id="PS51164"/>
    </source>
</evidence>
<reference evidence="4 6" key="1">
    <citation type="submission" date="2021-11" db="EMBL/GenBank/DDBJ databases">
        <authorList>
            <person name="Islam A."/>
            <person name="Islam S."/>
            <person name="Flora M.S."/>
            <person name="Rahman M."/>
            <person name="Ziaur R.M."/>
            <person name="Epstein J.H."/>
            <person name="Hassan M."/>
            <person name="Klassen M."/>
            <person name="Woodard K."/>
            <person name="Webb A."/>
            <person name="Webby R.J."/>
            <person name="El Zowalaty M.E."/>
        </authorList>
    </citation>
    <scope>NUCLEOTIDE SEQUENCE</scope>
    <source>
        <strain evidence="5">Pbs1</strain>
        <strain evidence="4">Pbs3</strain>
    </source>
</reference>
<sequence>MATFITFTAFVVVVEALNLRDGSLMDDIVKDGQKSTTQDLLNKVMKDSEALISTKNEFKMIERQNTRLKKVNVEQVRGVKVWAQCGGLYYTGETTCQQHTWCKQLSEFISLCFPDSDVIESKVIRLEL</sequence>
<keyword evidence="6" id="KW-1185">Reference proteome</keyword>
<dbReference type="PROSITE" id="PS51164">
    <property type="entry name" value="CBM1_2"/>
    <property type="match status" value="1"/>
</dbReference>